<keyword evidence="2" id="KW-1185">Reference proteome</keyword>
<protein>
    <submittedName>
        <fullName evidence="1">Uncharacterized protein</fullName>
    </submittedName>
</protein>
<evidence type="ECO:0000313" key="1">
    <source>
        <dbReference type="EMBL" id="KAI0531002.1"/>
    </source>
</evidence>
<sequence>MELVMTEIGESSGLTGVGKKQEVVMLEFSCWGVLSRERLLWDAGPSSCQYTAMGGFSFGFERNEIFIYEPPWENFVLNPRSAEYLIFGRSRIKLSTSSLGVV</sequence>
<proteinExistence type="predicted"/>
<dbReference type="Proteomes" id="UP000829196">
    <property type="component" value="Unassembled WGS sequence"/>
</dbReference>
<dbReference type="AlphaFoldDB" id="A0A8T3CC75"/>
<gene>
    <name evidence="1" type="ORF">KFK09_000551</name>
</gene>
<comment type="caution">
    <text evidence="1">The sequence shown here is derived from an EMBL/GenBank/DDBJ whole genome shotgun (WGS) entry which is preliminary data.</text>
</comment>
<accession>A0A8T3CC75</accession>
<dbReference type="EMBL" id="JAGYWB010000001">
    <property type="protein sequence ID" value="KAI0531002.1"/>
    <property type="molecule type" value="Genomic_DNA"/>
</dbReference>
<name>A0A8T3CC75_DENNO</name>
<evidence type="ECO:0000313" key="2">
    <source>
        <dbReference type="Proteomes" id="UP000829196"/>
    </source>
</evidence>
<reference evidence="1" key="1">
    <citation type="journal article" date="2022" name="Front. Genet.">
        <title>Chromosome-Scale Assembly of the Dendrobium nobile Genome Provides Insights Into the Molecular Mechanism of the Biosynthesis of the Medicinal Active Ingredient of Dendrobium.</title>
        <authorList>
            <person name="Xu Q."/>
            <person name="Niu S.-C."/>
            <person name="Li K.-L."/>
            <person name="Zheng P.-J."/>
            <person name="Zhang X.-J."/>
            <person name="Jia Y."/>
            <person name="Liu Y."/>
            <person name="Niu Y.-X."/>
            <person name="Yu L.-H."/>
            <person name="Chen D.-F."/>
            <person name="Zhang G.-Q."/>
        </authorList>
    </citation>
    <scope>NUCLEOTIDE SEQUENCE</scope>
    <source>
        <tissue evidence="1">Leaf</tissue>
    </source>
</reference>
<organism evidence="1 2">
    <name type="scientific">Dendrobium nobile</name>
    <name type="common">Orchid</name>
    <dbReference type="NCBI Taxonomy" id="94219"/>
    <lineage>
        <taxon>Eukaryota</taxon>
        <taxon>Viridiplantae</taxon>
        <taxon>Streptophyta</taxon>
        <taxon>Embryophyta</taxon>
        <taxon>Tracheophyta</taxon>
        <taxon>Spermatophyta</taxon>
        <taxon>Magnoliopsida</taxon>
        <taxon>Liliopsida</taxon>
        <taxon>Asparagales</taxon>
        <taxon>Orchidaceae</taxon>
        <taxon>Epidendroideae</taxon>
        <taxon>Malaxideae</taxon>
        <taxon>Dendrobiinae</taxon>
        <taxon>Dendrobium</taxon>
    </lineage>
</organism>